<dbReference type="InterPro" id="IPR051533">
    <property type="entry name" value="WaaL-like"/>
</dbReference>
<comment type="caution">
    <text evidence="3">The sequence shown here is derived from an EMBL/GenBank/DDBJ whole genome shotgun (WGS) entry which is preliminary data.</text>
</comment>
<evidence type="ECO:0000256" key="2">
    <source>
        <dbReference type="SAM" id="Phobius"/>
    </source>
</evidence>
<feature type="transmembrane region" description="Helical" evidence="2">
    <location>
        <begin position="312"/>
        <end position="335"/>
    </location>
</feature>
<dbReference type="PANTHER" id="PTHR37422:SF13">
    <property type="entry name" value="LIPOPOLYSACCHARIDE BIOSYNTHESIS PROTEIN PA4999-RELATED"/>
    <property type="match status" value="1"/>
</dbReference>
<dbReference type="Proteomes" id="UP000305709">
    <property type="component" value="Unassembled WGS sequence"/>
</dbReference>
<keyword evidence="3" id="KW-0436">Ligase</keyword>
<feature type="transmembrane region" description="Helical" evidence="2">
    <location>
        <begin position="100"/>
        <end position="121"/>
    </location>
</feature>
<feature type="transmembrane region" description="Helical" evidence="2">
    <location>
        <begin position="271"/>
        <end position="292"/>
    </location>
</feature>
<accession>A0A5C4NNZ2</accession>
<organism evidence="3 4">
    <name type="scientific">Rubellimicrobium roseum</name>
    <dbReference type="NCBI Taxonomy" id="687525"/>
    <lineage>
        <taxon>Bacteria</taxon>
        <taxon>Pseudomonadati</taxon>
        <taxon>Pseudomonadota</taxon>
        <taxon>Alphaproteobacteria</taxon>
        <taxon>Rhodobacterales</taxon>
        <taxon>Roseobacteraceae</taxon>
        <taxon>Rubellimicrobium</taxon>
    </lineage>
</organism>
<evidence type="ECO:0000256" key="1">
    <source>
        <dbReference type="SAM" id="MobiDB-lite"/>
    </source>
</evidence>
<keyword evidence="2" id="KW-1133">Transmembrane helix</keyword>
<feature type="transmembrane region" description="Helical" evidence="2">
    <location>
        <begin position="234"/>
        <end position="251"/>
    </location>
</feature>
<dbReference type="PANTHER" id="PTHR37422">
    <property type="entry name" value="TEICHURONIC ACID BIOSYNTHESIS PROTEIN TUAE"/>
    <property type="match status" value="1"/>
</dbReference>
<feature type="transmembrane region" description="Helical" evidence="2">
    <location>
        <begin position="24"/>
        <end position="41"/>
    </location>
</feature>
<proteinExistence type="predicted"/>
<keyword evidence="2" id="KW-0472">Membrane</keyword>
<dbReference type="OrthoDB" id="264250at2"/>
<dbReference type="GO" id="GO:0016874">
    <property type="term" value="F:ligase activity"/>
    <property type="evidence" value="ECO:0007669"/>
    <property type="project" value="UniProtKB-KW"/>
</dbReference>
<protein>
    <submittedName>
        <fullName evidence="3">O-antigen ligase family protein</fullName>
    </submittedName>
</protein>
<keyword evidence="2" id="KW-0812">Transmembrane</keyword>
<keyword evidence="4" id="KW-1185">Reference proteome</keyword>
<feature type="transmembrane region" description="Helical" evidence="2">
    <location>
        <begin position="356"/>
        <end position="374"/>
    </location>
</feature>
<dbReference type="EMBL" id="VDFV01000001">
    <property type="protein sequence ID" value="TNC74786.1"/>
    <property type="molecule type" value="Genomic_DNA"/>
</dbReference>
<dbReference type="RefSeq" id="WP_139079780.1">
    <property type="nucleotide sequence ID" value="NZ_VDFV01000001.1"/>
</dbReference>
<feature type="region of interest" description="Disordered" evidence="1">
    <location>
        <begin position="401"/>
        <end position="448"/>
    </location>
</feature>
<sequence>MSAYLLCVAVPVAFDLGPLTMTGLRVLLLALTVPLAIRLFMGHFGRVFLTDILFTLHILWAGAALWVNNPDRAVEQMGSVGVEFLGGYMIARAYVRSPEVFLALCRRLVLIVLCILPFSLYELMTGRPIVVEMIYRIPGLSSVEIVTIPGRMELERVQATFAHPIHYGLFCSVAFSLAFVALKGVSSTPWRYLSSGLVAFSGFMALSSGALLAVVLQVALIVWASIFVGLKSRWWLLVGLFALGYVAIDLLSTRSPIRVFMSYATFSAHNAYWRGIIFEWGMKNVWGSPLFGIGLNDWVRPWYMHSGSMDNFWLVMAVRYGLPGLILLAVGYMLGLMHIMRRNFEGDERLTLIRRAWVFTFLGLSFTLCTVHVWTSVYSFVFFMFGAGMWLILVEPEKTQPAAAEGRRPPSRPSAAVPSQPPSAVAHRPSQPSYTRFPASPQPARKRD</sequence>
<feature type="compositionally biased region" description="Low complexity" evidence="1">
    <location>
        <begin position="413"/>
        <end position="426"/>
    </location>
</feature>
<evidence type="ECO:0000313" key="4">
    <source>
        <dbReference type="Proteomes" id="UP000305709"/>
    </source>
</evidence>
<name>A0A5C4NNZ2_9RHOB</name>
<feature type="transmembrane region" description="Helical" evidence="2">
    <location>
        <begin position="48"/>
        <end position="67"/>
    </location>
</feature>
<feature type="transmembrane region" description="Helical" evidence="2">
    <location>
        <begin position="197"/>
        <end position="228"/>
    </location>
</feature>
<gene>
    <name evidence="3" type="ORF">FHG71_01245</name>
</gene>
<evidence type="ECO:0000313" key="3">
    <source>
        <dbReference type="EMBL" id="TNC74786.1"/>
    </source>
</evidence>
<dbReference type="AlphaFoldDB" id="A0A5C4NNZ2"/>
<reference evidence="3 4" key="1">
    <citation type="submission" date="2019-06" db="EMBL/GenBank/DDBJ databases">
        <authorList>
            <person name="Jiang L."/>
        </authorList>
    </citation>
    <scope>NUCLEOTIDE SEQUENCE [LARGE SCALE GENOMIC DNA]</scope>
    <source>
        <strain evidence="3 4">YIM 48858</strain>
    </source>
</reference>
<feature type="transmembrane region" description="Helical" evidence="2">
    <location>
        <begin position="164"/>
        <end position="185"/>
    </location>
</feature>